<feature type="transmembrane region" description="Helical" evidence="1">
    <location>
        <begin position="51"/>
        <end position="69"/>
    </location>
</feature>
<keyword evidence="1" id="KW-0812">Transmembrane</keyword>
<gene>
    <name evidence="2" type="ORF">ABE541_08490</name>
</gene>
<dbReference type="EMBL" id="JBDJNQ010000003">
    <property type="protein sequence ID" value="MEN5377293.1"/>
    <property type="molecule type" value="Genomic_DNA"/>
</dbReference>
<dbReference type="Proteomes" id="UP001409291">
    <property type="component" value="Unassembled WGS sequence"/>
</dbReference>
<proteinExistence type="predicted"/>
<sequence>MKNEEIDKLFRDHIDKLDIQPSADIWNKIEADLNEQKIVPIKKKIKWLKPLVSIAATLICIGIFSLLVMKQSASTVETTNIVNRKKDTATQKEQKEPVEDLIETKEEPVRFAVKTVPEKTQDTQTDYQIKSMPPKIAQINEAVALKKLKITAEQPMLVVVDSQAQIAHAMEYIPIKPIIENPDEEESMMASISESKQNVVTKVLNILSKTINQGNGSEVQFSNDDEGTLQIDLLNSLVKNKKRKK</sequence>
<evidence type="ECO:0000313" key="2">
    <source>
        <dbReference type="EMBL" id="MEN5377293.1"/>
    </source>
</evidence>
<name>A0ABV0BSW8_9SPHI</name>
<reference evidence="2 3" key="1">
    <citation type="submission" date="2024-04" db="EMBL/GenBank/DDBJ databases">
        <title>WGS of bacteria from Torrens River.</title>
        <authorList>
            <person name="Wyrsch E.R."/>
            <person name="Drigo B."/>
        </authorList>
    </citation>
    <scope>NUCLEOTIDE SEQUENCE [LARGE SCALE GENOMIC DNA]</scope>
    <source>
        <strain evidence="2 3">TWI391</strain>
    </source>
</reference>
<keyword evidence="1" id="KW-1133">Transmembrane helix</keyword>
<protein>
    <submittedName>
        <fullName evidence="2">Uncharacterized protein</fullName>
    </submittedName>
</protein>
<evidence type="ECO:0000313" key="3">
    <source>
        <dbReference type="Proteomes" id="UP001409291"/>
    </source>
</evidence>
<organism evidence="2 3">
    <name type="scientific">Sphingobacterium kitahiroshimense</name>
    <dbReference type="NCBI Taxonomy" id="470446"/>
    <lineage>
        <taxon>Bacteria</taxon>
        <taxon>Pseudomonadati</taxon>
        <taxon>Bacteroidota</taxon>
        <taxon>Sphingobacteriia</taxon>
        <taxon>Sphingobacteriales</taxon>
        <taxon>Sphingobacteriaceae</taxon>
        <taxon>Sphingobacterium</taxon>
    </lineage>
</organism>
<evidence type="ECO:0000256" key="1">
    <source>
        <dbReference type="SAM" id="Phobius"/>
    </source>
</evidence>
<keyword evidence="3" id="KW-1185">Reference proteome</keyword>
<keyword evidence="1" id="KW-0472">Membrane</keyword>
<accession>A0ABV0BSW8</accession>
<comment type="caution">
    <text evidence="2">The sequence shown here is derived from an EMBL/GenBank/DDBJ whole genome shotgun (WGS) entry which is preliminary data.</text>
</comment>
<dbReference type="RefSeq" id="WP_183916347.1">
    <property type="nucleotide sequence ID" value="NZ_JBDJLH010000004.1"/>
</dbReference>